<reference evidence="1 2" key="1">
    <citation type="journal article" date="2017" name="Nat. Microbiol.">
        <title>Natural product diversity associated with the nematode symbionts Photorhabdus and Xenorhabdus.</title>
        <authorList>
            <person name="Tobias N.J."/>
            <person name="Wolff H."/>
            <person name="Djahanschiri B."/>
            <person name="Grundmann F."/>
            <person name="Kronenwerth M."/>
            <person name="Shi Y.M."/>
            <person name="Simonyi S."/>
            <person name="Grun P."/>
            <person name="Shapiro-Ilan D."/>
            <person name="Pidot S.J."/>
            <person name="Stinear T.P."/>
            <person name="Ebersberger I."/>
            <person name="Bode H.B."/>
        </authorList>
    </citation>
    <scope>NUCLEOTIDE SEQUENCE [LARGE SCALE GENOMIC DNA]</scope>
    <source>
        <strain evidence="1 2">DSM 22670</strain>
    </source>
</reference>
<dbReference type="AlphaFoldDB" id="A0A2D0KIJ9"/>
<sequence>MNIPRLRMAWLRRKRMKYYVHTKTDNQGDHEVHREGCNRMPLDEIVNLLKCNAMLDFDIL</sequence>
<dbReference type="EMBL" id="NJAK01000001">
    <property type="protein sequence ID" value="PHM63228.1"/>
    <property type="molecule type" value="Genomic_DNA"/>
</dbReference>
<gene>
    <name evidence="1" type="ORF">Xish_02462</name>
</gene>
<name>A0A2D0KIJ9_9GAMM</name>
<comment type="caution">
    <text evidence="1">The sequence shown here is derived from an EMBL/GenBank/DDBJ whole genome shotgun (WGS) entry which is preliminary data.</text>
</comment>
<accession>A0A2D0KIJ9</accession>
<evidence type="ECO:0000313" key="1">
    <source>
        <dbReference type="EMBL" id="PHM63228.1"/>
    </source>
</evidence>
<organism evidence="1 2">
    <name type="scientific">Xenorhabdus ishibashii</name>
    <dbReference type="NCBI Taxonomy" id="1034471"/>
    <lineage>
        <taxon>Bacteria</taxon>
        <taxon>Pseudomonadati</taxon>
        <taxon>Pseudomonadota</taxon>
        <taxon>Gammaproteobacteria</taxon>
        <taxon>Enterobacterales</taxon>
        <taxon>Morganellaceae</taxon>
        <taxon>Xenorhabdus</taxon>
    </lineage>
</organism>
<protein>
    <submittedName>
        <fullName evidence="1">Uncharacterized protein</fullName>
    </submittedName>
</protein>
<proteinExistence type="predicted"/>
<keyword evidence="2" id="KW-1185">Reference proteome</keyword>
<evidence type="ECO:0000313" key="2">
    <source>
        <dbReference type="Proteomes" id="UP000222168"/>
    </source>
</evidence>
<dbReference type="Proteomes" id="UP000222168">
    <property type="component" value="Unassembled WGS sequence"/>
</dbReference>